<reference evidence="5" key="1">
    <citation type="submission" date="2015-04" db="EMBL/GenBank/DDBJ databases">
        <title>Physiological reanalysis, assessment of diazotrophy, and genome sequences of multiple isolates of Streptomyces thermoautotrophicus.</title>
        <authorList>
            <person name="MacKellar D.C."/>
            <person name="Lieber L."/>
            <person name="Norman J."/>
            <person name="Bolger A."/>
            <person name="Tobin C."/>
            <person name="Murray J.W."/>
            <person name="Chang R."/>
            <person name="Ford T."/>
            <person name="Nguyen P.Q."/>
            <person name="Woodward J."/>
            <person name="Permingeat H."/>
            <person name="Joshi N.S."/>
            <person name="Silver P.A."/>
            <person name="Usadel B."/>
            <person name="Rutherford A.W."/>
            <person name="Friesen M."/>
            <person name="Prell J."/>
        </authorList>
    </citation>
    <scope>NUCLEOTIDE SEQUENCE [LARGE SCALE GENOMIC DNA]</scope>
    <source>
        <strain evidence="5">H1</strain>
    </source>
</reference>
<dbReference type="Pfam" id="PF13360">
    <property type="entry name" value="PQQ_2"/>
    <property type="match status" value="2"/>
</dbReference>
<dbReference type="SUPFAM" id="SSF50998">
    <property type="entry name" value="Quinoprotein alcohol dehydrogenase-like"/>
    <property type="match status" value="1"/>
</dbReference>
<dbReference type="AlphaFoldDB" id="A0A132MWG1"/>
<dbReference type="InterPro" id="IPR011047">
    <property type="entry name" value="Quinoprotein_ADH-like_sf"/>
</dbReference>
<dbReference type="PANTHER" id="PTHR34512">
    <property type="entry name" value="CELL SURFACE PROTEIN"/>
    <property type="match status" value="1"/>
</dbReference>
<keyword evidence="2" id="KW-1133">Transmembrane helix</keyword>
<evidence type="ECO:0000313" key="4">
    <source>
        <dbReference type="EMBL" id="KWX02173.1"/>
    </source>
</evidence>
<comment type="caution">
    <text evidence="4">The sequence shown here is derived from an EMBL/GenBank/DDBJ whole genome shotgun (WGS) entry which is preliminary data.</text>
</comment>
<dbReference type="OrthoDB" id="3952542at2"/>
<name>A0A132MWG1_9ACTN</name>
<protein>
    <recommendedName>
        <fullName evidence="3">Pyrrolo-quinoline quinone repeat domain-containing protein</fullName>
    </recommendedName>
</protein>
<dbReference type="RefSeq" id="WP_066889038.1">
    <property type="nucleotide sequence ID" value="NZ_LAXD01000001.1"/>
</dbReference>
<dbReference type="Proteomes" id="UP000070188">
    <property type="component" value="Unassembled WGS sequence"/>
</dbReference>
<feature type="region of interest" description="Disordered" evidence="1">
    <location>
        <begin position="1"/>
        <end position="27"/>
    </location>
</feature>
<evidence type="ECO:0000259" key="3">
    <source>
        <dbReference type="Pfam" id="PF13360"/>
    </source>
</evidence>
<dbReference type="PATRIC" id="fig|1469144.10.peg.3462"/>
<evidence type="ECO:0000313" key="5">
    <source>
        <dbReference type="Proteomes" id="UP000070188"/>
    </source>
</evidence>
<dbReference type="STRING" id="1469144.LI90_3215"/>
<dbReference type="InterPro" id="IPR015943">
    <property type="entry name" value="WD40/YVTN_repeat-like_dom_sf"/>
</dbReference>
<sequence>MTDSSAPPAAPAPPAGPAPAAPGGPARPEPPRLAWVAAALAAYLAVLGGVVWGVWAALRGAADRQVLWSLPYPDGTGPDDRVSYGSWLTGQAVVRGQPDGVVAYDLETGRRLWGVPVPGPAVEVCALSPTAEQGVGAVAYGERCDQVMAVDVAGGRKLWSTRLHTAGDGPSTRVFVVAGTVIAQDTTGVRGLALDGAPRWRAAYPKGCAGRGASADPARVVVLIDCGRSGSALAFDPRSGRLAWRAALPVHPEAVLAAAPVIVQGDDALVVLDDTGRVRSRIPREYEGNELDLKLADQRRHKVLVHGDTLLAVTEAVESGGSNNAVVAYDLRTGSRRWASEGAPEEVFALVSADDQGVRAVIVGGHGERARLVRFSLDDGTRTDLDRFTRNVAGAPAQAMLYEQDGRFLIVPYQDTGHGRAIIVLGRRAGG</sequence>
<organism evidence="4 5">
    <name type="scientific">Carbonactinospora thermoautotrophica</name>
    <dbReference type="NCBI Taxonomy" id="1469144"/>
    <lineage>
        <taxon>Bacteria</taxon>
        <taxon>Bacillati</taxon>
        <taxon>Actinomycetota</taxon>
        <taxon>Actinomycetes</taxon>
        <taxon>Kitasatosporales</taxon>
        <taxon>Carbonactinosporaceae</taxon>
        <taxon>Carbonactinospora</taxon>
    </lineage>
</organism>
<evidence type="ECO:0000256" key="1">
    <source>
        <dbReference type="SAM" id="MobiDB-lite"/>
    </source>
</evidence>
<dbReference type="Gene3D" id="2.130.10.10">
    <property type="entry name" value="YVTN repeat-like/Quinoprotein amine dehydrogenase"/>
    <property type="match status" value="1"/>
</dbReference>
<dbReference type="PANTHER" id="PTHR34512:SF30">
    <property type="entry name" value="OUTER MEMBRANE PROTEIN ASSEMBLY FACTOR BAMB"/>
    <property type="match status" value="1"/>
</dbReference>
<accession>A0A132MWG1</accession>
<keyword evidence="2" id="KW-0812">Transmembrane</keyword>
<gene>
    <name evidence="4" type="ORF">LI90_3215</name>
</gene>
<dbReference type="EMBL" id="LAXD01000001">
    <property type="protein sequence ID" value="KWX02173.1"/>
    <property type="molecule type" value="Genomic_DNA"/>
</dbReference>
<keyword evidence="5" id="KW-1185">Reference proteome</keyword>
<keyword evidence="2" id="KW-0472">Membrane</keyword>
<dbReference type="Gene3D" id="2.40.128.630">
    <property type="match status" value="1"/>
</dbReference>
<dbReference type="InterPro" id="IPR002372">
    <property type="entry name" value="PQQ_rpt_dom"/>
</dbReference>
<feature type="domain" description="Pyrrolo-quinoline quinone repeat" evidence="3">
    <location>
        <begin position="230"/>
        <end position="382"/>
    </location>
</feature>
<proteinExistence type="predicted"/>
<feature type="transmembrane region" description="Helical" evidence="2">
    <location>
        <begin position="33"/>
        <end position="58"/>
    </location>
</feature>
<feature type="domain" description="Pyrrolo-quinoline quinone repeat" evidence="3">
    <location>
        <begin position="63"/>
        <end position="204"/>
    </location>
</feature>
<evidence type="ECO:0000256" key="2">
    <source>
        <dbReference type="SAM" id="Phobius"/>
    </source>
</evidence>
<feature type="compositionally biased region" description="Pro residues" evidence="1">
    <location>
        <begin position="8"/>
        <end position="27"/>
    </location>
</feature>